<dbReference type="Pfam" id="PF14354">
    <property type="entry name" value="Lar_restr_allev"/>
    <property type="match status" value="1"/>
</dbReference>
<dbReference type="STRING" id="515619.EUBREC_1497"/>
<reference evidence="1 2" key="1">
    <citation type="journal article" date="2009" name="Proc. Natl. Acad. Sci. U.S.A.">
        <title>Characterizing a model human gut microbiota composed of members of its two dominant bacterial phyla.</title>
        <authorList>
            <person name="Mahowald M.A."/>
            <person name="Rey F.E."/>
            <person name="Seedorf H."/>
            <person name="Turnbaugh P.J."/>
            <person name="Fulton R.S."/>
            <person name="Wollam A."/>
            <person name="Shah N."/>
            <person name="Wang C."/>
            <person name="Magrini V."/>
            <person name="Wilson R.K."/>
            <person name="Cantarel B.L."/>
            <person name="Coutinho P.M."/>
            <person name="Henrissat B."/>
            <person name="Crock L.W."/>
            <person name="Russell A."/>
            <person name="Verberkmoes N.C."/>
            <person name="Hettich R.L."/>
            <person name="Gordon J.I."/>
        </authorList>
    </citation>
    <scope>NUCLEOTIDE SEQUENCE [LARGE SCALE GENOMIC DNA]</scope>
    <source>
        <strain evidence="2">ATCC 33656 / DSM 3377 / JCM 17463 / KCTC 5835 / LMG 30912 / VPI 0990</strain>
    </source>
</reference>
<sequence length="100" mass="11220">MYIACRDVIILRGYLDIKERRKQTIMNNIDDLVEIYECPLCGGAGILEEDCGSSYYVTCLECGCHSVNIDFKSDDDRLDAAKRTADLWNCGKVISMSPGE</sequence>
<proteinExistence type="predicted"/>
<evidence type="ECO:0008006" key="3">
    <source>
        <dbReference type="Google" id="ProtNLM"/>
    </source>
</evidence>
<evidence type="ECO:0000313" key="2">
    <source>
        <dbReference type="Proteomes" id="UP000001477"/>
    </source>
</evidence>
<accession>C4Z920</accession>
<dbReference type="Proteomes" id="UP000001477">
    <property type="component" value="Chromosome"/>
</dbReference>
<evidence type="ECO:0000313" key="1">
    <source>
        <dbReference type="EMBL" id="ACR75251.1"/>
    </source>
</evidence>
<organism evidence="1 2">
    <name type="scientific">Agathobacter rectalis (strain ATCC 33656 / DSM 3377 / JCM 17463 / KCTC 5835 / VPI 0990)</name>
    <name type="common">Eubacterium rectale</name>
    <dbReference type="NCBI Taxonomy" id="515619"/>
    <lineage>
        <taxon>Bacteria</taxon>
        <taxon>Bacillati</taxon>
        <taxon>Bacillota</taxon>
        <taxon>Clostridia</taxon>
        <taxon>Lachnospirales</taxon>
        <taxon>Lachnospiraceae</taxon>
        <taxon>Agathobacter</taxon>
    </lineage>
</organism>
<protein>
    <recommendedName>
        <fullName evidence="3">Restriction alleviation protein, Lar family</fullName>
    </recommendedName>
</protein>
<dbReference type="EMBL" id="CP001107">
    <property type="protein sequence ID" value="ACR75251.1"/>
    <property type="molecule type" value="Genomic_DNA"/>
</dbReference>
<dbReference type="PaxDb" id="515619-EUBREC_1497"/>
<dbReference type="KEGG" id="ere:EUBREC_1497"/>
<dbReference type="AlphaFoldDB" id="C4Z920"/>
<gene>
    <name evidence="1" type="ordered locus">EUBREC_1497</name>
</gene>
<dbReference type="HOGENOM" id="CLU_180668_0_0_9"/>
<name>C4Z920_AGARV</name>